<reference evidence="1 2" key="1">
    <citation type="journal article" date="2023" name="Arcadia Sci">
        <title>De novo assembly of a long-read Amblyomma americanum tick genome.</title>
        <authorList>
            <person name="Chou S."/>
            <person name="Poskanzer K.E."/>
            <person name="Rollins M."/>
            <person name="Thuy-Boun P.S."/>
        </authorList>
    </citation>
    <scope>NUCLEOTIDE SEQUENCE [LARGE SCALE GENOMIC DNA]</scope>
    <source>
        <strain evidence="1">F_SG_1</strain>
        <tissue evidence="1">Salivary glands</tissue>
    </source>
</reference>
<comment type="caution">
    <text evidence="1">The sequence shown here is derived from an EMBL/GenBank/DDBJ whole genome shotgun (WGS) entry which is preliminary data.</text>
</comment>
<sequence>MFVKQLPQMSPQSPCDIEPGSHSVFIRCNANWCWLNTSLHKREHLSIHAGSAYDTHHTGVSRPWHRSAASEYCLHGKSGLQARFEEDSPACTECRIQPQAFRCCHYAHPRAPNNSSHLQLGENGLHWSQEPRSSAHNMERKRIRIVCKKSTFVEIGDKTRGMINQIATIEAPTFMILRCLH</sequence>
<proteinExistence type="predicted"/>
<gene>
    <name evidence="1" type="ORF">V5799_000732</name>
</gene>
<dbReference type="Proteomes" id="UP001321473">
    <property type="component" value="Unassembled WGS sequence"/>
</dbReference>
<evidence type="ECO:0000313" key="1">
    <source>
        <dbReference type="EMBL" id="KAK8756564.1"/>
    </source>
</evidence>
<name>A0AAQ4D274_AMBAM</name>
<keyword evidence="2" id="KW-1185">Reference proteome</keyword>
<evidence type="ECO:0000313" key="2">
    <source>
        <dbReference type="Proteomes" id="UP001321473"/>
    </source>
</evidence>
<dbReference type="AlphaFoldDB" id="A0AAQ4D274"/>
<dbReference type="EMBL" id="JARKHS020036149">
    <property type="protein sequence ID" value="KAK8756564.1"/>
    <property type="molecule type" value="Genomic_DNA"/>
</dbReference>
<protein>
    <submittedName>
        <fullName evidence="1">Uncharacterized protein</fullName>
    </submittedName>
</protein>
<accession>A0AAQ4D274</accession>
<organism evidence="1 2">
    <name type="scientific">Amblyomma americanum</name>
    <name type="common">Lone star tick</name>
    <dbReference type="NCBI Taxonomy" id="6943"/>
    <lineage>
        <taxon>Eukaryota</taxon>
        <taxon>Metazoa</taxon>
        <taxon>Ecdysozoa</taxon>
        <taxon>Arthropoda</taxon>
        <taxon>Chelicerata</taxon>
        <taxon>Arachnida</taxon>
        <taxon>Acari</taxon>
        <taxon>Parasitiformes</taxon>
        <taxon>Ixodida</taxon>
        <taxon>Ixodoidea</taxon>
        <taxon>Ixodidae</taxon>
        <taxon>Amblyomminae</taxon>
        <taxon>Amblyomma</taxon>
    </lineage>
</organism>